<proteinExistence type="predicted"/>
<dbReference type="EMBL" id="CP059052">
    <property type="protein sequence ID" value="QLJ12554.1"/>
    <property type="molecule type" value="Genomic_DNA"/>
</dbReference>
<gene>
    <name evidence="3" type="ORF">H0H12_19095</name>
</gene>
<feature type="modified residue" description="4-aspartylphosphate" evidence="1">
    <location>
        <position position="65"/>
    </location>
</feature>
<dbReference type="AlphaFoldDB" id="A0A7D5VWQ9"/>
<dbReference type="PROSITE" id="PS50110">
    <property type="entry name" value="RESPONSE_REGULATORY"/>
    <property type="match status" value="1"/>
</dbReference>
<dbReference type="Pfam" id="PF00072">
    <property type="entry name" value="Response_reg"/>
    <property type="match status" value="1"/>
</dbReference>
<dbReference type="SUPFAM" id="SSF52172">
    <property type="entry name" value="CheY-like"/>
    <property type="match status" value="1"/>
</dbReference>
<protein>
    <submittedName>
        <fullName evidence="3">Response regulator</fullName>
    </submittedName>
</protein>
<dbReference type="Proteomes" id="UP000510934">
    <property type="component" value="Chromosome"/>
</dbReference>
<sequence length="146" mass="15743">MKLDVEGLSLSGMTVVVVEDDETLRTLLVDILVELGAACEAFGYAEDALIHLMGLKGECSLMVVDHGVPGSIKGMEFISMAHEKWPGLPAILTSGYQLDASQVTPPVTYLFKPWSLDELTVAIEQALPKQGQHSTQSSRASLPGRF</sequence>
<dbReference type="Gene3D" id="3.40.50.2300">
    <property type="match status" value="1"/>
</dbReference>
<evidence type="ECO:0000259" key="2">
    <source>
        <dbReference type="PROSITE" id="PS50110"/>
    </source>
</evidence>
<dbReference type="SMART" id="SM00448">
    <property type="entry name" value="REC"/>
    <property type="match status" value="1"/>
</dbReference>
<evidence type="ECO:0000313" key="4">
    <source>
        <dbReference type="Proteomes" id="UP000510934"/>
    </source>
</evidence>
<feature type="domain" description="Response regulatory" evidence="2">
    <location>
        <begin position="14"/>
        <end position="127"/>
    </location>
</feature>
<dbReference type="InterPro" id="IPR011006">
    <property type="entry name" value="CheY-like_superfamily"/>
</dbReference>
<organism evidence="3 4">
    <name type="scientific">Pseudomonas putida</name>
    <name type="common">Arthrobacter siderocapsulatus</name>
    <dbReference type="NCBI Taxonomy" id="303"/>
    <lineage>
        <taxon>Bacteria</taxon>
        <taxon>Pseudomonadati</taxon>
        <taxon>Pseudomonadota</taxon>
        <taxon>Gammaproteobacteria</taxon>
        <taxon>Pseudomonadales</taxon>
        <taxon>Pseudomonadaceae</taxon>
        <taxon>Pseudomonas</taxon>
    </lineage>
</organism>
<dbReference type="InterPro" id="IPR001789">
    <property type="entry name" value="Sig_transdc_resp-reg_receiver"/>
</dbReference>
<keyword evidence="1" id="KW-0597">Phosphoprotein</keyword>
<evidence type="ECO:0000313" key="3">
    <source>
        <dbReference type="EMBL" id="QLJ12554.1"/>
    </source>
</evidence>
<name>A0A7D5VWQ9_PSEPU</name>
<dbReference type="GO" id="GO:0000160">
    <property type="term" value="P:phosphorelay signal transduction system"/>
    <property type="evidence" value="ECO:0007669"/>
    <property type="project" value="InterPro"/>
</dbReference>
<evidence type="ECO:0000256" key="1">
    <source>
        <dbReference type="PROSITE-ProRule" id="PRU00169"/>
    </source>
</evidence>
<reference evidence="3 4" key="1">
    <citation type="journal article" date="2009" name="Mikrobiologiia">
        <title>[Phenanthren biodegradation and interaction of Pseudomonas putida BS3701 and Burkholderia sp.BS3702 in plant rhizosphere].</title>
        <authorList>
            <person name="Ovchinnikova A.A."/>
            <person name="Vetrova A.A."/>
            <person name="Filonov A.E."/>
            <person name="Boronin A.M."/>
        </authorList>
    </citation>
    <scope>NUCLEOTIDE SEQUENCE [LARGE SCALE GENOMIC DNA]</scope>
    <source>
        <strain evidence="3 4">BS3701</strain>
    </source>
</reference>
<dbReference type="RefSeq" id="WP_180688417.1">
    <property type="nucleotide sequence ID" value="NZ_CP059052.1"/>
</dbReference>
<accession>A0A7D5VWQ9</accession>